<name>A0A6A7W7T0_9BACT</name>
<dbReference type="SUPFAM" id="SSF54184">
    <property type="entry name" value="Penicillin-binding protein 2x (pbp-2x), c-terminal domain"/>
    <property type="match status" value="1"/>
</dbReference>
<dbReference type="CDD" id="cd06577">
    <property type="entry name" value="PASTA_pknB"/>
    <property type="match status" value="1"/>
</dbReference>
<dbReference type="AlphaFoldDB" id="A0A6A7W7T0"/>
<dbReference type="RefSeq" id="WP_158462360.1">
    <property type="nucleotide sequence ID" value="NZ_VZAD01000008.1"/>
</dbReference>
<sequence>MTSSEFINKFKSKYLWGNLAAMALVVVLLCVGVRFGIDFYTHHGEAISIPDVRHKSFADAERILKDAGLPVVVSDTGYVKNLPPDCVLEQSPAPGEKVKSGHVIYVTINSAHSPVITIPDVIDNSSLREAMAKLTAMGFKLGSPQYIPGEEDWVYGILVKGRHVVAGDKVSIDDVLIIQVGNGRRDAGDSVEMVDPMGGSHELLEGSGETEDEAVDNFEVVPGTESGEPSASSHSHSHNQNEVVE</sequence>
<feature type="region of interest" description="Disordered" evidence="1">
    <location>
        <begin position="186"/>
        <end position="245"/>
    </location>
</feature>
<dbReference type="Proteomes" id="UP000384372">
    <property type="component" value="Unassembled WGS sequence"/>
</dbReference>
<protein>
    <submittedName>
        <fullName evidence="3">PASTA domain-containing protein</fullName>
    </submittedName>
</protein>
<reference evidence="3 4" key="1">
    <citation type="submission" date="2019-09" db="EMBL/GenBank/DDBJ databases">
        <title>Distinct polysaccharide growth profiles of human intestinal Prevotella copri isolates.</title>
        <authorList>
            <person name="Fehlner-Peach H."/>
            <person name="Magnabosco C."/>
            <person name="Raghavan V."/>
            <person name="Scher J.U."/>
            <person name="Tett A."/>
            <person name="Cox L.M."/>
            <person name="Gottsegen C."/>
            <person name="Watters A."/>
            <person name="Wiltshire- Gordon J.D."/>
            <person name="Segata N."/>
            <person name="Bonneau R."/>
            <person name="Littman D.R."/>
        </authorList>
    </citation>
    <scope>NUCLEOTIDE SEQUENCE [LARGE SCALE GENOMIC DNA]</scope>
    <source>
        <strain evidence="4">iAQ1173</strain>
    </source>
</reference>
<comment type="caution">
    <text evidence="3">The sequence shown here is derived from an EMBL/GenBank/DDBJ whole genome shotgun (WGS) entry which is preliminary data.</text>
</comment>
<dbReference type="InterPro" id="IPR005543">
    <property type="entry name" value="PASTA_dom"/>
</dbReference>
<feature type="compositionally biased region" description="Low complexity" evidence="1">
    <location>
        <begin position="198"/>
        <end position="207"/>
    </location>
</feature>
<accession>A0A6A7W7T0</accession>
<organism evidence="3 4">
    <name type="scientific">Segatella copri</name>
    <dbReference type="NCBI Taxonomy" id="165179"/>
    <lineage>
        <taxon>Bacteria</taxon>
        <taxon>Pseudomonadati</taxon>
        <taxon>Bacteroidota</taxon>
        <taxon>Bacteroidia</taxon>
        <taxon>Bacteroidales</taxon>
        <taxon>Prevotellaceae</taxon>
        <taxon>Segatella</taxon>
    </lineage>
</organism>
<dbReference type="OrthoDB" id="9803895at2"/>
<feature type="domain" description="PASTA" evidence="2">
    <location>
        <begin position="112"/>
        <end position="182"/>
    </location>
</feature>
<dbReference type="SMART" id="SM00740">
    <property type="entry name" value="PASTA"/>
    <property type="match status" value="2"/>
</dbReference>
<dbReference type="Pfam" id="PF03793">
    <property type="entry name" value="PASTA"/>
    <property type="match status" value="1"/>
</dbReference>
<evidence type="ECO:0000313" key="4">
    <source>
        <dbReference type="Proteomes" id="UP000384372"/>
    </source>
</evidence>
<keyword evidence="4" id="KW-1185">Reference proteome</keyword>
<evidence type="ECO:0000313" key="3">
    <source>
        <dbReference type="EMBL" id="MQP10515.1"/>
    </source>
</evidence>
<evidence type="ECO:0000259" key="2">
    <source>
        <dbReference type="PROSITE" id="PS51178"/>
    </source>
</evidence>
<feature type="domain" description="PASTA" evidence="2">
    <location>
        <begin position="44"/>
        <end position="110"/>
    </location>
</feature>
<dbReference type="EMBL" id="VZAD01000008">
    <property type="protein sequence ID" value="MQP10515.1"/>
    <property type="molecule type" value="Genomic_DNA"/>
</dbReference>
<evidence type="ECO:0000256" key="1">
    <source>
        <dbReference type="SAM" id="MobiDB-lite"/>
    </source>
</evidence>
<dbReference type="Gene3D" id="3.30.10.20">
    <property type="match status" value="1"/>
</dbReference>
<gene>
    <name evidence="3" type="ORF">F7D20_00700</name>
</gene>
<dbReference type="PROSITE" id="PS51178">
    <property type="entry name" value="PASTA"/>
    <property type="match status" value="2"/>
</dbReference>
<proteinExistence type="predicted"/>